<name>A0A0W0EIZ5_CANGB</name>
<reference evidence="7 8" key="1">
    <citation type="submission" date="2015-10" db="EMBL/GenBank/DDBJ databases">
        <title>Draft genomes sequences of Candida glabrata isolates 1A, 1B, 2A, 2B, 3A and 3B.</title>
        <authorList>
            <person name="Haavelsrud O.E."/>
            <person name="Gaustad P."/>
        </authorList>
    </citation>
    <scope>NUCLEOTIDE SEQUENCE [LARGE SCALE GENOMIC DNA]</scope>
    <source>
        <strain evidence="7">910700640</strain>
    </source>
</reference>
<proteinExistence type="predicted"/>
<dbReference type="SUPFAM" id="SSF57959">
    <property type="entry name" value="Leucine zipper domain"/>
    <property type="match status" value="1"/>
</dbReference>
<dbReference type="AlphaFoldDB" id="A0A0W0EIZ5"/>
<dbReference type="PANTHER" id="PTHR40621:SF6">
    <property type="entry name" value="AP-1-LIKE TRANSCRIPTION FACTOR YAP1-RELATED"/>
    <property type="match status" value="1"/>
</dbReference>
<dbReference type="CDD" id="cd14688">
    <property type="entry name" value="bZIP_YAP"/>
    <property type="match status" value="1"/>
</dbReference>
<comment type="subcellular location">
    <subcellularLocation>
        <location evidence="1">Nucleus</location>
    </subcellularLocation>
</comment>
<dbReference type="Pfam" id="PF00170">
    <property type="entry name" value="bZIP_1"/>
    <property type="match status" value="1"/>
</dbReference>
<dbReference type="InterPro" id="IPR004827">
    <property type="entry name" value="bZIP"/>
</dbReference>
<evidence type="ECO:0000256" key="5">
    <source>
        <dbReference type="SAM" id="MobiDB-lite"/>
    </source>
</evidence>
<dbReference type="VEuPathDB" id="FungiDB:CAGL0K08756g"/>
<feature type="compositionally biased region" description="Basic and acidic residues" evidence="5">
    <location>
        <begin position="86"/>
        <end position="99"/>
    </location>
</feature>
<organism evidence="7 8">
    <name type="scientific">Candida glabrata</name>
    <name type="common">Yeast</name>
    <name type="synonym">Torulopsis glabrata</name>
    <dbReference type="NCBI Taxonomy" id="5478"/>
    <lineage>
        <taxon>Eukaryota</taxon>
        <taxon>Fungi</taxon>
        <taxon>Dikarya</taxon>
        <taxon>Ascomycota</taxon>
        <taxon>Saccharomycotina</taxon>
        <taxon>Saccharomycetes</taxon>
        <taxon>Saccharomycetales</taxon>
        <taxon>Saccharomycetaceae</taxon>
        <taxon>Nakaseomyces</taxon>
    </lineage>
</organism>
<keyword evidence="4" id="KW-0539">Nucleus</keyword>
<evidence type="ECO:0000256" key="4">
    <source>
        <dbReference type="ARBA" id="ARBA00023242"/>
    </source>
</evidence>
<dbReference type="PROSITE" id="PS00036">
    <property type="entry name" value="BZIP_BASIC"/>
    <property type="match status" value="1"/>
</dbReference>
<dbReference type="GO" id="GO:0090575">
    <property type="term" value="C:RNA polymerase II transcription regulator complex"/>
    <property type="evidence" value="ECO:0007669"/>
    <property type="project" value="TreeGrafter"/>
</dbReference>
<dbReference type="PhylomeDB" id="A0A0W0EIZ5"/>
<gene>
    <name evidence="7" type="ORF">AO440_003620</name>
</gene>
<sequence>MLTALGSMGENYPVLRPKDSVAEKMAMSKIHISKKWKLPPLRPKGSHERAKPSPSMDAGAKVSPAGDSPTGEDSKHMSGPNRKRLQNREAQRAYRERSRNKLQTLEDNVETLQGMVKMWQSKYKQLASEFDQYKQSSNEKIVELEKTISESKEDSKCYICMKNVDLDGLKENARNEDIKPFFQDEFLSNAIKNFQPMEAVSLKRKQEKNSSSPSITPRSSTTSFAAVLNDVDKGNCGFCNDNTACVCRDITSTLSAKPPQRRSDILLDTMSKSGLSTESIKSNYAVSALRSTHCSENPSKCTKCSDIDTSCLKSVPADNKRSSIYMEELPMEFEVNLNDLFPSPKRQRT</sequence>
<dbReference type="GO" id="GO:0001228">
    <property type="term" value="F:DNA-binding transcription activator activity, RNA polymerase II-specific"/>
    <property type="evidence" value="ECO:0007669"/>
    <property type="project" value="TreeGrafter"/>
</dbReference>
<evidence type="ECO:0000256" key="3">
    <source>
        <dbReference type="ARBA" id="ARBA00023163"/>
    </source>
</evidence>
<evidence type="ECO:0000313" key="8">
    <source>
        <dbReference type="Proteomes" id="UP000054886"/>
    </source>
</evidence>
<dbReference type="GO" id="GO:0000976">
    <property type="term" value="F:transcription cis-regulatory region binding"/>
    <property type="evidence" value="ECO:0007669"/>
    <property type="project" value="InterPro"/>
</dbReference>
<dbReference type="SMART" id="SM00338">
    <property type="entry name" value="BRLZ"/>
    <property type="match status" value="1"/>
</dbReference>
<evidence type="ECO:0000313" key="7">
    <source>
        <dbReference type="EMBL" id="KTB02628.1"/>
    </source>
</evidence>
<feature type="domain" description="BZIP" evidence="6">
    <location>
        <begin position="82"/>
        <end position="97"/>
    </location>
</feature>
<evidence type="ECO:0000256" key="2">
    <source>
        <dbReference type="ARBA" id="ARBA00023015"/>
    </source>
</evidence>
<dbReference type="Proteomes" id="UP000054886">
    <property type="component" value="Unassembled WGS sequence"/>
</dbReference>
<keyword evidence="2" id="KW-0805">Transcription regulation</keyword>
<protein>
    <submittedName>
        <fullName evidence="7">AP-1-like transcription factor YAP5</fullName>
    </submittedName>
</protein>
<dbReference type="EMBL" id="LLZZ01000123">
    <property type="protein sequence ID" value="KTB02628.1"/>
    <property type="molecule type" value="Genomic_DNA"/>
</dbReference>
<dbReference type="VEuPathDB" id="FungiDB:GWK60_K08569"/>
<evidence type="ECO:0000256" key="1">
    <source>
        <dbReference type="ARBA" id="ARBA00004123"/>
    </source>
</evidence>
<dbReference type="VEuPathDB" id="FungiDB:B1J91_K08756g"/>
<comment type="caution">
    <text evidence="7">The sequence shown here is derived from an EMBL/GenBank/DDBJ whole genome shotgun (WGS) entry which is preliminary data.</text>
</comment>
<dbReference type="InterPro" id="IPR046347">
    <property type="entry name" value="bZIP_sf"/>
</dbReference>
<dbReference type="Gene3D" id="1.20.5.170">
    <property type="match status" value="1"/>
</dbReference>
<accession>A0A0W0EIZ5</accession>
<evidence type="ECO:0000259" key="6">
    <source>
        <dbReference type="PROSITE" id="PS00036"/>
    </source>
</evidence>
<keyword evidence="3" id="KW-0804">Transcription</keyword>
<dbReference type="VEuPathDB" id="FungiDB:GW608_K08547"/>
<dbReference type="VEuPathDB" id="FungiDB:GVI51_K08613"/>
<feature type="region of interest" description="Disordered" evidence="5">
    <location>
        <begin position="32"/>
        <end position="99"/>
    </location>
</feature>
<dbReference type="InterPro" id="IPR050936">
    <property type="entry name" value="AP-1-like"/>
</dbReference>
<dbReference type="OMA" id="SHERAKP"/>
<dbReference type="PANTHER" id="PTHR40621">
    <property type="entry name" value="TRANSCRIPTION FACTOR KAPC-RELATED"/>
    <property type="match status" value="1"/>
</dbReference>